<organism evidence="1 2">
    <name type="scientific">Trifolium medium</name>
    <dbReference type="NCBI Taxonomy" id="97028"/>
    <lineage>
        <taxon>Eukaryota</taxon>
        <taxon>Viridiplantae</taxon>
        <taxon>Streptophyta</taxon>
        <taxon>Embryophyta</taxon>
        <taxon>Tracheophyta</taxon>
        <taxon>Spermatophyta</taxon>
        <taxon>Magnoliopsida</taxon>
        <taxon>eudicotyledons</taxon>
        <taxon>Gunneridae</taxon>
        <taxon>Pentapetalae</taxon>
        <taxon>rosids</taxon>
        <taxon>fabids</taxon>
        <taxon>Fabales</taxon>
        <taxon>Fabaceae</taxon>
        <taxon>Papilionoideae</taxon>
        <taxon>50 kb inversion clade</taxon>
        <taxon>NPAAA clade</taxon>
        <taxon>Hologalegina</taxon>
        <taxon>IRL clade</taxon>
        <taxon>Trifolieae</taxon>
        <taxon>Trifolium</taxon>
    </lineage>
</organism>
<evidence type="ECO:0000313" key="2">
    <source>
        <dbReference type="Proteomes" id="UP000265520"/>
    </source>
</evidence>
<proteinExistence type="predicted"/>
<feature type="non-terminal residue" evidence="1">
    <location>
        <position position="36"/>
    </location>
</feature>
<name>A0A392VAR9_9FABA</name>
<accession>A0A392VAR9</accession>
<comment type="caution">
    <text evidence="1">The sequence shown here is derived from an EMBL/GenBank/DDBJ whole genome shotgun (WGS) entry which is preliminary data.</text>
</comment>
<protein>
    <submittedName>
        <fullName evidence="1">Uncharacterized protein</fullName>
    </submittedName>
</protein>
<sequence>MSQRISGRQYREYSVSSIPFQITFKYLQSVATLSQG</sequence>
<reference evidence="1 2" key="1">
    <citation type="journal article" date="2018" name="Front. Plant Sci.">
        <title>Red Clover (Trifolium pratense) and Zigzag Clover (T. medium) - A Picture of Genomic Similarities and Differences.</title>
        <authorList>
            <person name="Dluhosova J."/>
            <person name="Istvanek J."/>
            <person name="Nedelnik J."/>
            <person name="Repkova J."/>
        </authorList>
    </citation>
    <scope>NUCLEOTIDE SEQUENCE [LARGE SCALE GENOMIC DNA]</scope>
    <source>
        <strain evidence="2">cv. 10/8</strain>
        <tissue evidence="1">Leaf</tissue>
    </source>
</reference>
<dbReference type="EMBL" id="LXQA011093049">
    <property type="protein sequence ID" value="MCI84523.1"/>
    <property type="molecule type" value="Genomic_DNA"/>
</dbReference>
<dbReference type="Proteomes" id="UP000265520">
    <property type="component" value="Unassembled WGS sequence"/>
</dbReference>
<evidence type="ECO:0000313" key="1">
    <source>
        <dbReference type="EMBL" id="MCI84523.1"/>
    </source>
</evidence>
<dbReference type="AlphaFoldDB" id="A0A392VAR9"/>
<keyword evidence="2" id="KW-1185">Reference proteome</keyword>